<dbReference type="eggNOG" id="COG0438">
    <property type="taxonomic scope" value="Bacteria"/>
</dbReference>
<gene>
    <name evidence="2" type="ORF">Cenrod_2391</name>
</gene>
<protein>
    <submittedName>
        <fullName evidence="2">Cell wall biogenesis glycosyltransferase</fullName>
    </submittedName>
</protein>
<dbReference type="AlphaFoldDB" id="U5NE84"/>
<name>U5NE84_9BURK</name>
<proteinExistence type="predicted"/>
<dbReference type="KEGG" id="cbx:Cenrod_2391"/>
<dbReference type="InterPro" id="IPR019734">
    <property type="entry name" value="TPR_rpt"/>
</dbReference>
<dbReference type="InterPro" id="IPR029044">
    <property type="entry name" value="Nucleotide-diphossugar_trans"/>
</dbReference>
<dbReference type="EMBL" id="CP004885">
    <property type="protein sequence ID" value="AGX88449.1"/>
    <property type="molecule type" value="Genomic_DNA"/>
</dbReference>
<dbReference type="RefSeq" id="WP_022776162.1">
    <property type="nucleotide sequence ID" value="NC_022576.1"/>
</dbReference>
<sequence length="662" mass="75245">MQSQNNHPPAQPGTQAQVRHAYALFKQGRYPEAMEAYERILASHPEMERRLRVNIHIAKKRIQNGIRTRQTLARDDKELSNAVFVGMAAIPDRVAALEASICSLLPQAERIGVYLNGWEQIPSFLQHEKIIVAGMGEPDIGDVGKFHWVDDHDGYYFTCDDDLIYPPDYIARTLAKLRHYHGNAAVGWHGSVLMEPFARYYDTNSRKVFLFGSHRPHDTAVHILGTGCCAFHTQVMQVRKADFTAPNMADIFFALNGQKQKIPFYVIEHEKGAIREAPGTKESSIYADSHQNKSTRKNTHELQNQLVRSNAPWLLHEFQPLSILIIGRFNSFQKGGIYKSCHLIQEHLSNLGHHVSVLDTQHALVLPESAHFDLCWIYPGDPERPDFATVVEKIRSLQKRGIPVLVNLSYLYQEKRTTWIRDRILECNAGQSTPVLCAVFTESAAHDPLLADVRDYVCVVPKTIEPPACTKVRGFGEREGVCLGDATKLSNPKIIGGPVHAWIDAIFRKMPYVNLYAFKQYQGDNPHSRVQYVPHMKEEFGDWLGQRRLFLCLNIHTTFEMVSCEAQYCGTPVLYRHMPHSLSEYISTTGMAVRNPEEMAEMVTWLYNDPAAWERCSRSSLRNAESKHVDVLDASLEGYLRLAVQRARRLTKPATSTSDQRC</sequence>
<dbReference type="SUPFAM" id="SSF53448">
    <property type="entry name" value="Nucleotide-diphospho-sugar transferases"/>
    <property type="match status" value="1"/>
</dbReference>
<dbReference type="PROSITE" id="PS50005">
    <property type="entry name" value="TPR"/>
    <property type="match status" value="1"/>
</dbReference>
<evidence type="ECO:0000313" key="3">
    <source>
        <dbReference type="Proteomes" id="UP000017184"/>
    </source>
</evidence>
<dbReference type="Proteomes" id="UP000017184">
    <property type="component" value="Chromosome"/>
</dbReference>
<dbReference type="SUPFAM" id="SSF48452">
    <property type="entry name" value="TPR-like"/>
    <property type="match status" value="1"/>
</dbReference>
<dbReference type="GO" id="GO:0016740">
    <property type="term" value="F:transferase activity"/>
    <property type="evidence" value="ECO:0007669"/>
    <property type="project" value="UniProtKB-KW"/>
</dbReference>
<dbReference type="HOGENOM" id="CLU_414303_0_0_4"/>
<accession>U5NE84</accession>
<dbReference type="InterPro" id="IPR011990">
    <property type="entry name" value="TPR-like_helical_dom_sf"/>
</dbReference>
<dbReference type="Gene3D" id="1.25.40.10">
    <property type="entry name" value="Tetratricopeptide repeat domain"/>
    <property type="match status" value="1"/>
</dbReference>
<keyword evidence="2" id="KW-0808">Transferase</keyword>
<keyword evidence="1" id="KW-0802">TPR repeat</keyword>
<evidence type="ECO:0000256" key="1">
    <source>
        <dbReference type="PROSITE-ProRule" id="PRU00339"/>
    </source>
</evidence>
<feature type="repeat" description="TPR" evidence="1">
    <location>
        <begin position="14"/>
        <end position="47"/>
    </location>
</feature>
<dbReference type="SUPFAM" id="SSF53756">
    <property type="entry name" value="UDP-Glycosyltransferase/glycogen phosphorylase"/>
    <property type="match status" value="1"/>
</dbReference>
<dbReference type="STRING" id="946483.Cenrod_2391"/>
<organism evidence="2 3">
    <name type="scientific">Candidatus Symbiobacter mobilis CR</name>
    <dbReference type="NCBI Taxonomy" id="946483"/>
    <lineage>
        <taxon>Bacteria</taxon>
        <taxon>Pseudomonadati</taxon>
        <taxon>Pseudomonadota</taxon>
        <taxon>Betaproteobacteria</taxon>
        <taxon>Burkholderiales</taxon>
        <taxon>Comamonadaceae</taxon>
    </lineage>
</organism>
<dbReference type="PATRIC" id="fig|946483.4.peg.2413"/>
<evidence type="ECO:0000313" key="2">
    <source>
        <dbReference type="EMBL" id="AGX88449.1"/>
    </source>
</evidence>
<reference evidence="2 3" key="1">
    <citation type="journal article" date="2013" name="Genome Biol.">
        <title>Genomic analysis reveals key aspects of prokaryotic symbiosis in the phototrophic consortium "Chlorochromatium aggregatum".</title>
        <authorList>
            <person name="Liu Z."/>
            <person name="Muller J."/>
            <person name="Li T."/>
            <person name="Alvey R.M."/>
            <person name="Vogl K."/>
            <person name="Frigaard N.U."/>
            <person name="Rockwell N.C."/>
            <person name="Boyd E.S."/>
            <person name="Tomsho L.P."/>
            <person name="Schuster S.C."/>
            <person name="Henke P."/>
            <person name="Rohde M."/>
            <person name="Overmann J."/>
            <person name="Bryant D.A."/>
        </authorList>
    </citation>
    <scope>NUCLEOTIDE SEQUENCE [LARGE SCALE GENOMIC DNA]</scope>
    <source>
        <strain evidence="2">CR</strain>
    </source>
</reference>
<dbReference type="Gene3D" id="3.40.50.2000">
    <property type="entry name" value="Glycogen Phosphorylase B"/>
    <property type="match status" value="1"/>
</dbReference>
<keyword evidence="3" id="KW-1185">Reference proteome</keyword>